<keyword evidence="2" id="KW-0812">Transmembrane</keyword>
<dbReference type="Pfam" id="PF08659">
    <property type="entry name" value="KR"/>
    <property type="match status" value="1"/>
</dbReference>
<dbReference type="PANTHER" id="PTHR43796">
    <property type="entry name" value="CARBOXYNORSPERMIDINE SYNTHASE"/>
    <property type="match status" value="1"/>
</dbReference>
<dbReference type="EMBL" id="JAGRRH010000083">
    <property type="protein sequence ID" value="KAG7337463.1"/>
    <property type="molecule type" value="Genomic_DNA"/>
</dbReference>
<feature type="transmembrane region" description="Helical" evidence="2">
    <location>
        <begin position="7"/>
        <end position="28"/>
    </location>
</feature>
<dbReference type="AlphaFoldDB" id="A0A9K3K5M1"/>
<dbReference type="Proteomes" id="UP000693970">
    <property type="component" value="Unassembled WGS sequence"/>
</dbReference>
<keyword evidence="2" id="KW-0472">Membrane</keyword>
<dbReference type="PANTHER" id="PTHR43796:SF2">
    <property type="entry name" value="CARBOXYNORSPERMIDINE SYNTHASE"/>
    <property type="match status" value="1"/>
</dbReference>
<feature type="region of interest" description="Disordered" evidence="1">
    <location>
        <begin position="473"/>
        <end position="498"/>
    </location>
</feature>
<gene>
    <name evidence="5" type="ORF">IV203_018561</name>
    <name evidence="4" type="ORF">IV203_033401</name>
</gene>
<organism evidence="4 6">
    <name type="scientific">Nitzschia inconspicua</name>
    <dbReference type="NCBI Taxonomy" id="303405"/>
    <lineage>
        <taxon>Eukaryota</taxon>
        <taxon>Sar</taxon>
        <taxon>Stramenopiles</taxon>
        <taxon>Ochrophyta</taxon>
        <taxon>Bacillariophyta</taxon>
        <taxon>Bacillariophyceae</taxon>
        <taxon>Bacillariophycidae</taxon>
        <taxon>Bacillariales</taxon>
        <taxon>Bacillariaceae</taxon>
        <taxon>Nitzschia</taxon>
    </lineage>
</organism>
<keyword evidence="6" id="KW-1185">Reference proteome</keyword>
<sequence>MGCQKKSVMFFATTYLLLFVVVVIGWIAQLVSSLSTSPAVQYNTFVILGGAGKIGTAVAAHLCRRSPGCTIVLTGRRPSQEGRKAIQEVEELLVKTEEDKRFLSKLHYEHVRDIWDPHDISILKDLFEQYETSCVIHTAGPYADRSPTVLDAAIAAGVPAYVDVSDPIPFLENSLKRHDKAVKSQTTALCAAGAFPGMSNVFAMEAASMASTKYGGELLDVRFNYFTKGLGGSGTINLYITNLGFGDPMTQHVEGRRRSIDYLSGKIMGTVDFFIVDQESVPTHKRKQNEEAKRRVGTQKVFAWPFPEAATVATELSLKGSSSAAMGTAPDIWNDMLGILVKVVPRSWWRSTQFSKFMADFSQPLVLFTDKFMGSIAQDGDSGETHAMRVDVVSKQQSSEIRSMVSVVQAHDSFRQCVGQSCAEFALDLLEHPNAGVFLPEQRYRANRDRQRIIDKLTATPGTFCHIGPMEVTKDDSQDELPVYPSNVLGQRHPAASQ</sequence>
<evidence type="ECO:0000313" key="5">
    <source>
        <dbReference type="EMBL" id="KAG7372418.1"/>
    </source>
</evidence>
<dbReference type="EMBL" id="JAGRRH010000003">
    <property type="protein sequence ID" value="KAG7372418.1"/>
    <property type="molecule type" value="Genomic_DNA"/>
</dbReference>
<evidence type="ECO:0000313" key="6">
    <source>
        <dbReference type="Proteomes" id="UP000693970"/>
    </source>
</evidence>
<proteinExistence type="predicted"/>
<feature type="domain" description="Ketoreductase (KR)" evidence="3">
    <location>
        <begin position="44"/>
        <end position="94"/>
    </location>
</feature>
<evidence type="ECO:0000313" key="4">
    <source>
        <dbReference type="EMBL" id="KAG7337463.1"/>
    </source>
</evidence>
<dbReference type="OrthoDB" id="10268090at2759"/>
<keyword evidence="2" id="KW-1133">Transmembrane helix</keyword>
<evidence type="ECO:0000259" key="3">
    <source>
        <dbReference type="Pfam" id="PF08659"/>
    </source>
</evidence>
<comment type="caution">
    <text evidence="4">The sequence shown here is derived from an EMBL/GenBank/DDBJ whole genome shotgun (WGS) entry which is preliminary data.</text>
</comment>
<protein>
    <submittedName>
        <fullName evidence="4">KR domain containing protein</fullName>
    </submittedName>
</protein>
<accession>A0A9K3K5M1</accession>
<evidence type="ECO:0000256" key="1">
    <source>
        <dbReference type="SAM" id="MobiDB-lite"/>
    </source>
</evidence>
<name>A0A9K3K5M1_9STRA</name>
<evidence type="ECO:0000256" key="2">
    <source>
        <dbReference type="SAM" id="Phobius"/>
    </source>
</evidence>
<reference evidence="4" key="2">
    <citation type="submission" date="2021-04" db="EMBL/GenBank/DDBJ databases">
        <authorList>
            <person name="Podell S."/>
        </authorList>
    </citation>
    <scope>NUCLEOTIDE SEQUENCE</scope>
    <source>
        <strain evidence="4">Hildebrandi</strain>
    </source>
</reference>
<dbReference type="InterPro" id="IPR013968">
    <property type="entry name" value="PKS_KR"/>
</dbReference>
<reference evidence="4" key="1">
    <citation type="journal article" date="2021" name="Sci. Rep.">
        <title>Diploid genomic architecture of Nitzschia inconspicua, an elite biomass production diatom.</title>
        <authorList>
            <person name="Oliver A."/>
            <person name="Podell S."/>
            <person name="Pinowska A."/>
            <person name="Traller J.C."/>
            <person name="Smith S.R."/>
            <person name="McClure R."/>
            <person name="Beliaev A."/>
            <person name="Bohutskyi P."/>
            <person name="Hill E.A."/>
            <person name="Rabines A."/>
            <person name="Zheng H."/>
            <person name="Allen L.Z."/>
            <person name="Kuo A."/>
            <person name="Grigoriev I.V."/>
            <person name="Allen A.E."/>
            <person name="Hazlebeck D."/>
            <person name="Allen E.E."/>
        </authorList>
    </citation>
    <scope>NUCLEOTIDE SEQUENCE</scope>
    <source>
        <strain evidence="4">Hildebrandi</strain>
    </source>
</reference>